<dbReference type="InterPro" id="IPR042289">
    <property type="entry name" value="COA6"/>
</dbReference>
<dbReference type="Gene3D" id="1.10.10.140">
    <property type="entry name" value="Cytochrome c oxidase, subunit VIb"/>
    <property type="match status" value="1"/>
</dbReference>
<dbReference type="Pfam" id="PF02297">
    <property type="entry name" value="COX6B"/>
    <property type="match status" value="1"/>
</dbReference>
<sequence>MSSPTDPPSKNTRSLCYRARDNFYKCVEDLGIDFKPGSPVPSQCKVLRQTFENSCLSSWVEHFDQQREAEARKSKFLHRVINSKKEELAGGLTGKPQS</sequence>
<dbReference type="AlphaFoldDB" id="A0A250WW46"/>
<evidence type="ECO:0000313" key="4">
    <source>
        <dbReference type="EMBL" id="GAX75064.1"/>
    </source>
</evidence>
<dbReference type="GO" id="GO:0008535">
    <property type="term" value="P:respiratory chain complex IV assembly"/>
    <property type="evidence" value="ECO:0007669"/>
    <property type="project" value="InterPro"/>
</dbReference>
<dbReference type="GO" id="GO:0042775">
    <property type="term" value="P:mitochondrial ATP synthesis coupled electron transport"/>
    <property type="evidence" value="ECO:0007669"/>
    <property type="project" value="TreeGrafter"/>
</dbReference>
<evidence type="ECO:0000313" key="5">
    <source>
        <dbReference type="Proteomes" id="UP000232323"/>
    </source>
</evidence>
<evidence type="ECO:0000256" key="2">
    <source>
        <dbReference type="ARBA" id="ARBA00023128"/>
    </source>
</evidence>
<comment type="caution">
    <text evidence="4">The sequence shown here is derived from an EMBL/GenBank/DDBJ whole genome shotgun (WGS) entry which is preliminary data.</text>
</comment>
<evidence type="ECO:0008006" key="6">
    <source>
        <dbReference type="Google" id="ProtNLM"/>
    </source>
</evidence>
<evidence type="ECO:0000256" key="1">
    <source>
        <dbReference type="ARBA" id="ARBA00004173"/>
    </source>
</evidence>
<dbReference type="Proteomes" id="UP000232323">
    <property type="component" value="Unassembled WGS sequence"/>
</dbReference>
<dbReference type="InterPro" id="IPR036549">
    <property type="entry name" value="CX6/COA6-like_sf"/>
</dbReference>
<reference evidence="4 5" key="1">
    <citation type="submission" date="2017-08" db="EMBL/GenBank/DDBJ databases">
        <title>Acidophilic green algal genome provides insights into adaptation to an acidic environment.</title>
        <authorList>
            <person name="Hirooka S."/>
            <person name="Hirose Y."/>
            <person name="Kanesaki Y."/>
            <person name="Higuchi S."/>
            <person name="Fujiwara T."/>
            <person name="Onuma R."/>
            <person name="Era A."/>
            <person name="Ohbayashi R."/>
            <person name="Uzuka A."/>
            <person name="Nozaki H."/>
            <person name="Yoshikawa H."/>
            <person name="Miyagishima S.Y."/>
        </authorList>
    </citation>
    <scope>NUCLEOTIDE SEQUENCE [LARGE SCALE GENOMIC DNA]</scope>
    <source>
        <strain evidence="4 5">NIES-2499</strain>
    </source>
</reference>
<dbReference type="SUPFAM" id="SSF47694">
    <property type="entry name" value="Cytochrome c oxidase subunit h"/>
    <property type="match status" value="1"/>
</dbReference>
<keyword evidence="5" id="KW-1185">Reference proteome</keyword>
<dbReference type="GO" id="GO:0005739">
    <property type="term" value="C:mitochondrion"/>
    <property type="evidence" value="ECO:0007669"/>
    <property type="project" value="UniProtKB-SubCell"/>
</dbReference>
<accession>A0A250WW46</accession>
<gene>
    <name evidence="4" type="ORF">CEUSTIGMA_g2508.t1</name>
</gene>
<dbReference type="PANTHER" id="PTHR46690">
    <property type="entry name" value="CYTOCHROME C OXIDASE ASSEMBLY FACTOR 6 HOMOLOG"/>
    <property type="match status" value="1"/>
</dbReference>
<keyword evidence="3" id="KW-1015">Disulfide bond</keyword>
<comment type="subcellular location">
    <subcellularLocation>
        <location evidence="1">Mitochondrion</location>
    </subcellularLocation>
</comment>
<keyword evidence="2" id="KW-0496">Mitochondrion</keyword>
<organism evidence="4 5">
    <name type="scientific">Chlamydomonas eustigma</name>
    <dbReference type="NCBI Taxonomy" id="1157962"/>
    <lineage>
        <taxon>Eukaryota</taxon>
        <taxon>Viridiplantae</taxon>
        <taxon>Chlorophyta</taxon>
        <taxon>core chlorophytes</taxon>
        <taxon>Chlorophyceae</taxon>
        <taxon>CS clade</taxon>
        <taxon>Chlamydomonadales</taxon>
        <taxon>Chlamydomonadaceae</taxon>
        <taxon>Chlamydomonas</taxon>
    </lineage>
</organism>
<dbReference type="InterPro" id="IPR048280">
    <property type="entry name" value="COX6B-like"/>
</dbReference>
<name>A0A250WW46_9CHLO</name>
<dbReference type="PANTHER" id="PTHR46690:SF1">
    <property type="entry name" value="CYTOCHROME C OXIDASE ASSEMBLY FACTOR 6 HOMOLOG"/>
    <property type="match status" value="1"/>
</dbReference>
<dbReference type="OrthoDB" id="16284at2759"/>
<protein>
    <recommendedName>
        <fullName evidence="6">Cytochrome c oxidase assembly factor 6</fullName>
    </recommendedName>
</protein>
<dbReference type="EMBL" id="BEGY01000010">
    <property type="protein sequence ID" value="GAX75064.1"/>
    <property type="molecule type" value="Genomic_DNA"/>
</dbReference>
<proteinExistence type="predicted"/>
<evidence type="ECO:0000256" key="3">
    <source>
        <dbReference type="ARBA" id="ARBA00023157"/>
    </source>
</evidence>